<name>A0A1B3Z7H0_9SPHN</name>
<dbReference type="AlphaFoldDB" id="A0A1B3Z7H0"/>
<keyword evidence="1" id="KW-0378">Hydrolase</keyword>
<dbReference type="EMBL" id="CP014168">
    <property type="protein sequence ID" value="AOH83374.1"/>
    <property type="molecule type" value="Genomic_DNA"/>
</dbReference>
<dbReference type="Gene3D" id="3.40.50.850">
    <property type="entry name" value="Isochorismatase-like"/>
    <property type="match status" value="1"/>
</dbReference>
<feature type="domain" description="Isochorismatase-like" evidence="2">
    <location>
        <begin position="6"/>
        <end position="190"/>
    </location>
</feature>
<dbReference type="GO" id="GO:0016787">
    <property type="term" value="F:hydrolase activity"/>
    <property type="evidence" value="ECO:0007669"/>
    <property type="project" value="UniProtKB-KW"/>
</dbReference>
<evidence type="ECO:0000313" key="3">
    <source>
        <dbReference type="EMBL" id="AOH83374.1"/>
    </source>
</evidence>
<dbReference type="KEGG" id="span:AWL63_04705"/>
<dbReference type="Pfam" id="PF00857">
    <property type="entry name" value="Isochorismatase"/>
    <property type="match status" value="1"/>
</dbReference>
<dbReference type="InterPro" id="IPR036380">
    <property type="entry name" value="Isochorismatase-like_sf"/>
</dbReference>
<organism evidence="3 4">
    <name type="scientific">Sphingomonas panacis</name>
    <dbReference type="NCBI Taxonomy" id="1560345"/>
    <lineage>
        <taxon>Bacteria</taxon>
        <taxon>Pseudomonadati</taxon>
        <taxon>Pseudomonadota</taxon>
        <taxon>Alphaproteobacteria</taxon>
        <taxon>Sphingomonadales</taxon>
        <taxon>Sphingomonadaceae</taxon>
        <taxon>Sphingomonas</taxon>
    </lineage>
</organism>
<dbReference type="PANTHER" id="PTHR43540:SF16">
    <property type="entry name" value="ISOCHORISMATASE-LIKE DOMAIN-CONTAINING PROTEIN"/>
    <property type="match status" value="1"/>
</dbReference>
<sequence>MNPATTAVLFIEYQNDFVSEGGAQHAAVAEVMARTDMLAHSRAVAEQARAAGAAILHAPILFAPGYPEVPSEPYGILAGIVQAQAFRKGTWGAEIASDMAPAENDIVIEGKRGLDCFASTNLDFILRQRGITDLAIAGFLTNCCVESTMRSAYERGYRVVTLTDCTATLSAAEQEASITKNFPMFSRPLDHVAFLAELAG</sequence>
<evidence type="ECO:0000259" key="2">
    <source>
        <dbReference type="Pfam" id="PF00857"/>
    </source>
</evidence>
<dbReference type="InterPro" id="IPR050272">
    <property type="entry name" value="Isochorismatase-like_hydrls"/>
</dbReference>
<dbReference type="PANTHER" id="PTHR43540">
    <property type="entry name" value="PEROXYUREIDOACRYLATE/UREIDOACRYLATE AMIDOHYDROLASE-RELATED"/>
    <property type="match status" value="1"/>
</dbReference>
<keyword evidence="4" id="KW-1185">Reference proteome</keyword>
<reference evidence="3 4" key="1">
    <citation type="submission" date="2016-01" db="EMBL/GenBank/DDBJ databases">
        <title>Complete genome and mega plasmid sequence of Sphingomonas panacis DCY99 elicits systemic resistance in rice to Xanthomonas oryzae.</title>
        <authorList>
            <person name="Kim Y.J."/>
            <person name="Yang D.C."/>
            <person name="Sing P."/>
        </authorList>
    </citation>
    <scope>NUCLEOTIDE SEQUENCE [LARGE SCALE GENOMIC DNA]</scope>
    <source>
        <strain evidence="3 4">DCY99</strain>
    </source>
</reference>
<accession>A0A1B3Z7H0</accession>
<dbReference type="RefSeq" id="WP_069203948.1">
    <property type="nucleotide sequence ID" value="NZ_CP014168.1"/>
</dbReference>
<proteinExistence type="predicted"/>
<dbReference type="OrthoDB" id="9807387at2"/>
<evidence type="ECO:0000313" key="4">
    <source>
        <dbReference type="Proteomes" id="UP000094256"/>
    </source>
</evidence>
<dbReference type="Proteomes" id="UP000094256">
    <property type="component" value="Chromosome"/>
</dbReference>
<dbReference type="SUPFAM" id="SSF52499">
    <property type="entry name" value="Isochorismatase-like hydrolases"/>
    <property type="match status" value="1"/>
</dbReference>
<evidence type="ECO:0000256" key="1">
    <source>
        <dbReference type="ARBA" id="ARBA00022801"/>
    </source>
</evidence>
<dbReference type="STRING" id="1560345.AWL63_04705"/>
<gene>
    <name evidence="3" type="ORF">AWL63_04705</name>
</gene>
<dbReference type="CDD" id="cd00431">
    <property type="entry name" value="cysteine_hydrolases"/>
    <property type="match status" value="1"/>
</dbReference>
<protein>
    <submittedName>
        <fullName evidence="3">Isochorismatase</fullName>
    </submittedName>
</protein>
<dbReference type="InterPro" id="IPR000868">
    <property type="entry name" value="Isochorismatase-like_dom"/>
</dbReference>